<dbReference type="EMBL" id="LR990835">
    <property type="protein sequence ID" value="CAD7757542.1"/>
    <property type="molecule type" value="Genomic_DNA"/>
</dbReference>
<name>A0A8D6UBD3_9CAUD</name>
<sequence>MSAEGARNAVAKKEQEIKEKIARKLGKPSLKTKVFNL</sequence>
<evidence type="ECO:0000313" key="1">
    <source>
        <dbReference type="EMBL" id="CAD7757542.1"/>
    </source>
</evidence>
<gene>
    <name evidence="1" type="ORF">PORT_24</name>
</gene>
<reference evidence="1" key="1">
    <citation type="submission" date="2023-02" db="EMBL/GenBank/DDBJ databases">
        <authorList>
            <person name="Petit M.-A."/>
            <person name="Lossouarn J."/>
        </authorList>
    </citation>
    <scope>NUCLEOTIDE SEQUENCE [LARGE SCALE GENOMIC DNA]</scope>
</reference>
<organism evidence="1">
    <name type="scientific">Enterococcus phage Porthos</name>
    <dbReference type="NCBI Taxonomy" id="2795670"/>
    <lineage>
        <taxon>Viruses</taxon>
        <taxon>Duplodnaviria</taxon>
        <taxon>Heunggongvirae</taxon>
        <taxon>Uroviricota</taxon>
        <taxon>Caudoviricetes</taxon>
        <taxon>Herelleviridae</taxon>
        <taxon>Brockvirinae</taxon>
        <taxon>Schiekvirus</taxon>
        <taxon>Schiekvirus Porthos</taxon>
    </lineage>
</organism>
<protein>
    <submittedName>
        <fullName evidence="1">Uncharacterized protein</fullName>
    </submittedName>
</protein>
<accession>A0A8D6UBD3</accession>
<proteinExistence type="predicted"/>